<evidence type="ECO:0000256" key="8">
    <source>
        <dbReference type="ARBA" id="ARBA00023133"/>
    </source>
</evidence>
<evidence type="ECO:0000256" key="3">
    <source>
        <dbReference type="ARBA" id="ARBA00022692"/>
    </source>
</evidence>
<organism evidence="13">
    <name type="scientific">freshwater metagenome</name>
    <dbReference type="NCBI Taxonomy" id="449393"/>
    <lineage>
        <taxon>unclassified sequences</taxon>
        <taxon>metagenomes</taxon>
        <taxon>ecological metagenomes</taxon>
    </lineage>
</organism>
<dbReference type="AlphaFoldDB" id="A0A6J6E6X1"/>
<feature type="transmembrane region" description="Helical" evidence="12">
    <location>
        <begin position="12"/>
        <end position="31"/>
    </location>
</feature>
<keyword evidence="10" id="KW-1015">Disulfide bond</keyword>
<comment type="subcellular location">
    <subcellularLocation>
        <location evidence="1">Membrane</location>
        <topology evidence="1">Multi-pass membrane protein</topology>
    </subcellularLocation>
</comment>
<proteinExistence type="predicted"/>
<dbReference type="InterPro" id="IPR050450">
    <property type="entry name" value="COX15/CtaA_HemeA_synthase"/>
</dbReference>
<keyword evidence="2" id="KW-1003">Cell membrane</keyword>
<dbReference type="GO" id="GO:0016491">
    <property type="term" value="F:oxidoreductase activity"/>
    <property type="evidence" value="ECO:0007669"/>
    <property type="project" value="UniProtKB-KW"/>
</dbReference>
<evidence type="ECO:0000256" key="12">
    <source>
        <dbReference type="SAM" id="Phobius"/>
    </source>
</evidence>
<dbReference type="PANTHER" id="PTHR35457:SF1">
    <property type="entry name" value="HEME A SYNTHASE"/>
    <property type="match status" value="1"/>
</dbReference>
<dbReference type="GO" id="GO:0016020">
    <property type="term" value="C:membrane"/>
    <property type="evidence" value="ECO:0007669"/>
    <property type="project" value="UniProtKB-SubCell"/>
</dbReference>
<evidence type="ECO:0000256" key="6">
    <source>
        <dbReference type="ARBA" id="ARBA00023002"/>
    </source>
</evidence>
<feature type="transmembrane region" description="Helical" evidence="12">
    <location>
        <begin position="237"/>
        <end position="256"/>
    </location>
</feature>
<keyword evidence="3 12" id="KW-0812">Transmembrane</keyword>
<dbReference type="InterPro" id="IPR003780">
    <property type="entry name" value="COX15/CtaA_fam"/>
</dbReference>
<keyword evidence="7" id="KW-0408">Iron</keyword>
<feature type="transmembrane region" description="Helical" evidence="12">
    <location>
        <begin position="204"/>
        <end position="225"/>
    </location>
</feature>
<keyword evidence="4" id="KW-0479">Metal-binding</keyword>
<feature type="transmembrane region" description="Helical" evidence="12">
    <location>
        <begin position="163"/>
        <end position="184"/>
    </location>
</feature>
<evidence type="ECO:0000256" key="10">
    <source>
        <dbReference type="ARBA" id="ARBA00023157"/>
    </source>
</evidence>
<gene>
    <name evidence="13" type="ORF">UFOPK1740_00300</name>
</gene>
<evidence type="ECO:0000256" key="7">
    <source>
        <dbReference type="ARBA" id="ARBA00023004"/>
    </source>
</evidence>
<evidence type="ECO:0000313" key="13">
    <source>
        <dbReference type="EMBL" id="CAB4571907.1"/>
    </source>
</evidence>
<dbReference type="Pfam" id="PF02628">
    <property type="entry name" value="COX15-CtaA"/>
    <property type="match status" value="1"/>
</dbReference>
<evidence type="ECO:0000256" key="9">
    <source>
        <dbReference type="ARBA" id="ARBA00023136"/>
    </source>
</evidence>
<protein>
    <submittedName>
        <fullName evidence="13">Unannotated protein</fullName>
    </submittedName>
</protein>
<name>A0A6J6E6X1_9ZZZZ</name>
<comment type="pathway">
    <text evidence="11">Porphyrin-containing compound metabolism.</text>
</comment>
<keyword evidence="9 12" id="KW-0472">Membrane</keyword>
<feature type="transmembrane region" description="Helical" evidence="12">
    <location>
        <begin position="71"/>
        <end position="88"/>
    </location>
</feature>
<evidence type="ECO:0000256" key="5">
    <source>
        <dbReference type="ARBA" id="ARBA00022989"/>
    </source>
</evidence>
<dbReference type="EMBL" id="CAEZTU010000007">
    <property type="protein sequence ID" value="CAB4571907.1"/>
    <property type="molecule type" value="Genomic_DNA"/>
</dbReference>
<sequence>MKSQTFSRIARRIAFANLITQSGIIVTGAVVRLTGSGLGCPTWPDCAPGSLIPVAGQVEGFHKFIEFGNRLLTFVVFGVALALLIVAIGHRKRKIIVWSSLPVIGTILQAILGGVTVLTGLNPFTVMAHFLLSIVLVAISVKIHDYFKNGKNLNALSSLVDNYIKIITFIGFAVIVLGTITTGAGPHSGDEIAARFDLDIRVAAWLHADSVLLFLGLLIGLRIISQVDAKSKQLKQTANALLIISVIQGVIGYSQWFANLPWLLVSFHVLGAVITWIWIVKLSLFSGNSFLKRLK</sequence>
<feature type="transmembrane region" description="Helical" evidence="12">
    <location>
        <begin position="95"/>
        <end position="118"/>
    </location>
</feature>
<keyword evidence="6" id="KW-0560">Oxidoreductase</keyword>
<feature type="transmembrane region" description="Helical" evidence="12">
    <location>
        <begin position="124"/>
        <end position="143"/>
    </location>
</feature>
<accession>A0A6J6E6X1</accession>
<feature type="transmembrane region" description="Helical" evidence="12">
    <location>
        <begin position="262"/>
        <end position="285"/>
    </location>
</feature>
<evidence type="ECO:0000256" key="11">
    <source>
        <dbReference type="ARBA" id="ARBA00023444"/>
    </source>
</evidence>
<evidence type="ECO:0000256" key="4">
    <source>
        <dbReference type="ARBA" id="ARBA00022723"/>
    </source>
</evidence>
<dbReference type="PANTHER" id="PTHR35457">
    <property type="entry name" value="HEME A SYNTHASE"/>
    <property type="match status" value="1"/>
</dbReference>
<keyword evidence="8" id="KW-0350">Heme biosynthesis</keyword>
<reference evidence="13" key="1">
    <citation type="submission" date="2020-05" db="EMBL/GenBank/DDBJ databases">
        <authorList>
            <person name="Chiriac C."/>
            <person name="Salcher M."/>
            <person name="Ghai R."/>
            <person name="Kavagutti S V."/>
        </authorList>
    </citation>
    <scope>NUCLEOTIDE SEQUENCE</scope>
</reference>
<evidence type="ECO:0000256" key="1">
    <source>
        <dbReference type="ARBA" id="ARBA00004141"/>
    </source>
</evidence>
<dbReference type="GO" id="GO:0006784">
    <property type="term" value="P:heme A biosynthetic process"/>
    <property type="evidence" value="ECO:0007669"/>
    <property type="project" value="InterPro"/>
</dbReference>
<keyword evidence="5 12" id="KW-1133">Transmembrane helix</keyword>
<evidence type="ECO:0000256" key="2">
    <source>
        <dbReference type="ARBA" id="ARBA00022475"/>
    </source>
</evidence>
<dbReference type="GO" id="GO:0046872">
    <property type="term" value="F:metal ion binding"/>
    <property type="evidence" value="ECO:0007669"/>
    <property type="project" value="UniProtKB-KW"/>
</dbReference>